<gene>
    <name evidence="2" type="ORF">DDZ18_08850</name>
</gene>
<evidence type="ECO:0000313" key="3">
    <source>
        <dbReference type="Proteomes" id="UP000245168"/>
    </source>
</evidence>
<name>A0A2U2BUS1_9PROT</name>
<dbReference type="AlphaFoldDB" id="A0A2U2BUS1"/>
<organism evidence="2 3">
    <name type="scientific">Marinicauda salina</name>
    <dbReference type="NCBI Taxonomy" id="2135793"/>
    <lineage>
        <taxon>Bacteria</taxon>
        <taxon>Pseudomonadati</taxon>
        <taxon>Pseudomonadota</taxon>
        <taxon>Alphaproteobacteria</taxon>
        <taxon>Maricaulales</taxon>
        <taxon>Maricaulaceae</taxon>
        <taxon>Marinicauda</taxon>
    </lineage>
</organism>
<keyword evidence="1" id="KW-0175">Coiled coil</keyword>
<evidence type="ECO:0000313" key="2">
    <source>
        <dbReference type="EMBL" id="PWE17752.1"/>
    </source>
</evidence>
<dbReference type="RefSeq" id="WP_109252983.1">
    <property type="nucleotide sequence ID" value="NZ_QEXV01000003.1"/>
</dbReference>
<dbReference type="EMBL" id="QEXV01000003">
    <property type="protein sequence ID" value="PWE17752.1"/>
    <property type="molecule type" value="Genomic_DNA"/>
</dbReference>
<proteinExistence type="predicted"/>
<reference evidence="3" key="1">
    <citation type="submission" date="2018-05" db="EMBL/GenBank/DDBJ databases">
        <authorList>
            <person name="Liu B.-T."/>
        </authorList>
    </citation>
    <scope>NUCLEOTIDE SEQUENCE [LARGE SCALE GENOMIC DNA]</scope>
    <source>
        <strain evidence="3">WD6-1</strain>
    </source>
</reference>
<keyword evidence="3" id="KW-1185">Reference proteome</keyword>
<protein>
    <submittedName>
        <fullName evidence="2">Uncharacterized protein</fullName>
    </submittedName>
</protein>
<dbReference type="Proteomes" id="UP000245168">
    <property type="component" value="Unassembled WGS sequence"/>
</dbReference>
<feature type="coiled-coil region" evidence="1">
    <location>
        <begin position="227"/>
        <end position="254"/>
    </location>
</feature>
<accession>A0A2U2BUS1</accession>
<sequence length="294" mass="31504">MNNAKNLSAETFKDPITRLQNGGMSYLLASVEIGGREFAIRIEPQAFRILTLEQGALRCPKGTAHDRGTLIGHAEALGLLSVRELELLVRTVSASAASAYSTVQRIASGEALTAEPPVWVHPAIVEARRAADSQSSNASAHPAQAPLSLDGMASIEGQVSEDATKPIGRDGGGHPSIFIAKLSPDVVLRIERGGYAVWLKSRNGDHWFSSDGYGVQMSGHQVPVQALAALREALNELKRDLRASEWKAAEALASKLPNESTIAFKTLSELLTSPARPAHVPDWVPVSIINRANR</sequence>
<comment type="caution">
    <text evidence="2">The sequence shown here is derived from an EMBL/GenBank/DDBJ whole genome shotgun (WGS) entry which is preliminary data.</text>
</comment>
<evidence type="ECO:0000256" key="1">
    <source>
        <dbReference type="SAM" id="Coils"/>
    </source>
</evidence>